<evidence type="ECO:0000313" key="10">
    <source>
        <dbReference type="EMBL" id="THD22813.1"/>
    </source>
</evidence>
<dbReference type="InterPro" id="IPR011501">
    <property type="entry name" value="Noc3_N"/>
</dbReference>
<proteinExistence type="inferred from homology"/>
<dbReference type="SUPFAM" id="SSF48371">
    <property type="entry name" value="ARM repeat"/>
    <property type="match status" value="1"/>
</dbReference>
<dbReference type="GO" id="GO:0005730">
    <property type="term" value="C:nucleolus"/>
    <property type="evidence" value="ECO:0007669"/>
    <property type="project" value="UniProtKB-SubCell"/>
</dbReference>
<gene>
    <name evidence="10" type="ORF">D915_006396</name>
</gene>
<keyword evidence="11" id="KW-1185">Reference proteome</keyword>
<evidence type="ECO:0000259" key="9">
    <source>
        <dbReference type="Pfam" id="PF07540"/>
    </source>
</evidence>
<dbReference type="InterPro" id="IPR016903">
    <property type="entry name" value="Nucleolar_cplx-assoc_3"/>
</dbReference>
<comment type="subcellular location">
    <subcellularLocation>
        <location evidence="1">Nucleus</location>
        <location evidence="1">Nucleolus</location>
    </subcellularLocation>
</comment>
<evidence type="ECO:0000256" key="3">
    <source>
        <dbReference type="ARBA" id="ARBA00023054"/>
    </source>
</evidence>
<dbReference type="AlphaFoldDB" id="A0A4E0R4V8"/>
<evidence type="ECO:0000256" key="1">
    <source>
        <dbReference type="ARBA" id="ARBA00004604"/>
    </source>
</evidence>
<keyword evidence="3" id="KW-0175">Coiled coil</keyword>
<evidence type="ECO:0000256" key="2">
    <source>
        <dbReference type="ARBA" id="ARBA00007797"/>
    </source>
</evidence>
<protein>
    <recommendedName>
        <fullName evidence="6">NOC3-like protein</fullName>
    </recommendedName>
    <alternativeName>
        <fullName evidence="5">Nucleolar complex-associated protein 3-like protein</fullName>
    </alternativeName>
</protein>
<evidence type="ECO:0000256" key="5">
    <source>
        <dbReference type="ARBA" id="ARBA00032701"/>
    </source>
</evidence>
<dbReference type="Pfam" id="PF03914">
    <property type="entry name" value="CBF"/>
    <property type="match status" value="1"/>
</dbReference>
<evidence type="ECO:0000256" key="6">
    <source>
        <dbReference type="ARBA" id="ARBA00032937"/>
    </source>
</evidence>
<reference evidence="10" key="1">
    <citation type="submission" date="2019-03" db="EMBL/GenBank/DDBJ databases">
        <title>Improved annotation for the trematode Fasciola hepatica.</title>
        <authorList>
            <person name="Choi Y.-J."/>
            <person name="Martin J."/>
            <person name="Mitreva M."/>
        </authorList>
    </citation>
    <scope>NUCLEOTIDE SEQUENCE [LARGE SCALE GENOMIC DNA]</scope>
</reference>
<accession>A0A4E0R4V8</accession>
<feature type="domain" description="CCAAT-binding factor" evidence="8">
    <location>
        <begin position="364"/>
        <end position="597"/>
    </location>
</feature>
<dbReference type="PANTHER" id="PTHR14428:SF5">
    <property type="entry name" value="NUCLEOLAR COMPLEX PROTEIN 3 HOMOLOG"/>
    <property type="match status" value="1"/>
</dbReference>
<dbReference type="Pfam" id="PF07540">
    <property type="entry name" value="NOC3p"/>
    <property type="match status" value="1"/>
</dbReference>
<dbReference type="GO" id="GO:0003682">
    <property type="term" value="F:chromatin binding"/>
    <property type="evidence" value="ECO:0007669"/>
    <property type="project" value="TreeGrafter"/>
</dbReference>
<feature type="domain" description="Nucleolar complex-associated protein 3 N-terminal" evidence="9">
    <location>
        <begin position="28"/>
        <end position="121"/>
    </location>
</feature>
<dbReference type="Proteomes" id="UP000230066">
    <property type="component" value="Unassembled WGS sequence"/>
</dbReference>
<keyword evidence="4" id="KW-0539">Nucleus</keyword>
<evidence type="ECO:0000313" key="11">
    <source>
        <dbReference type="Proteomes" id="UP000230066"/>
    </source>
</evidence>
<sequence>MSSLTEENDALSGAQLMLAQKRQKSEMKLAIVTNSESVMQSPEVNMPSLRELTKCLESSKYMSSRTIRSLLIASLCVVYKDILPAYRIRPLTDQEKSQPMKKETKKIRFFEENLLANYKKYFELLQVILAGSIKSQKKSQRAKQYEKVHWSEVDRISALRCVCQLLEAHPQFNFSEDMIKLVLPYLNNSRDQVNSIVLESLRTIFANDREGETTLGICRAIHAFARKKYYRFRPTVTKALSLIPITEVVDEAAKIAEKMDRSQKSRRERKKDKLERKHEKEMAETLAAKSHEERVKLNTLILNEILFVYFKVLKSTSNSELFSSVLEGLSIYSNLINVVYVDSLLTILNRFVENKATKLWDGLNCIHTALNILKNPGSTSALRTDPTRFYNRLYALLGRMSGAASIHDKTGGPSARLLAVAANYGRSNTPAAQAVSQMIRREQVARRENRNVATDDTKDSVIAEPDRPGDTPSSHHGRVSVTEAERLTDVLLSCLHLLLIGRRREVSMQRVLAFAKRLTAVALTMPDSACTGAMLVFLIHLLHQFPRCEVLFDSETEVGGAYRPDVDDPELCRPASACLWELELLRTHTSLTVQALARLALQWGRISQTQGPSVAVTKTINSQVGHSGLSVQQLLQLPSEQCRLTLSEVDWIWREKQKMPGQVAQTKRQRSASRYTPSAWFCNALASVGLCVTDELPSLSAKRPRTDSF</sequence>
<organism evidence="10 11">
    <name type="scientific">Fasciola hepatica</name>
    <name type="common">Liver fluke</name>
    <dbReference type="NCBI Taxonomy" id="6192"/>
    <lineage>
        <taxon>Eukaryota</taxon>
        <taxon>Metazoa</taxon>
        <taxon>Spiralia</taxon>
        <taxon>Lophotrochozoa</taxon>
        <taxon>Platyhelminthes</taxon>
        <taxon>Trematoda</taxon>
        <taxon>Digenea</taxon>
        <taxon>Plagiorchiida</taxon>
        <taxon>Echinostomata</taxon>
        <taxon>Echinostomatoidea</taxon>
        <taxon>Fasciolidae</taxon>
        <taxon>Fasciola</taxon>
    </lineage>
</organism>
<dbReference type="InterPro" id="IPR016024">
    <property type="entry name" value="ARM-type_fold"/>
</dbReference>
<feature type="compositionally biased region" description="Basic and acidic residues" evidence="7">
    <location>
        <begin position="444"/>
        <end position="469"/>
    </location>
</feature>
<comment type="caution">
    <text evidence="10">The sequence shown here is derived from an EMBL/GenBank/DDBJ whole genome shotgun (WGS) entry which is preliminary data.</text>
</comment>
<comment type="similarity">
    <text evidence="2">Belongs to the CBF/MAK21 family.</text>
</comment>
<evidence type="ECO:0000256" key="4">
    <source>
        <dbReference type="ARBA" id="ARBA00023242"/>
    </source>
</evidence>
<name>A0A4E0R4V8_FASHE</name>
<evidence type="ECO:0000256" key="7">
    <source>
        <dbReference type="SAM" id="MobiDB-lite"/>
    </source>
</evidence>
<feature type="region of interest" description="Disordered" evidence="7">
    <location>
        <begin position="444"/>
        <end position="479"/>
    </location>
</feature>
<evidence type="ECO:0000259" key="8">
    <source>
        <dbReference type="Pfam" id="PF03914"/>
    </source>
</evidence>
<dbReference type="PANTHER" id="PTHR14428">
    <property type="entry name" value="NUCLEOLAR COMPLEX PROTEIN 3"/>
    <property type="match status" value="1"/>
</dbReference>
<dbReference type="GO" id="GO:0006270">
    <property type="term" value="P:DNA replication initiation"/>
    <property type="evidence" value="ECO:0007669"/>
    <property type="project" value="TreeGrafter"/>
</dbReference>
<dbReference type="EMBL" id="JXXN02002507">
    <property type="protein sequence ID" value="THD22813.1"/>
    <property type="molecule type" value="Genomic_DNA"/>
</dbReference>
<dbReference type="InterPro" id="IPR005612">
    <property type="entry name" value="CCAAT-binding_factor"/>
</dbReference>
<feature type="region of interest" description="Disordered" evidence="7">
    <location>
        <begin position="259"/>
        <end position="280"/>
    </location>
</feature>